<dbReference type="GO" id="GO:0005886">
    <property type="term" value="C:plasma membrane"/>
    <property type="evidence" value="ECO:0007669"/>
    <property type="project" value="UniProtKB-SubCell"/>
</dbReference>
<accession>A0AAN1XVZ5</accession>
<dbReference type="CDD" id="cd06261">
    <property type="entry name" value="TM_PBP2"/>
    <property type="match status" value="1"/>
</dbReference>
<sequence length="296" mass="30517">MSSTSPGASQAAALDAPSRTFLADVWRRFRATPGALVGAVIVLAIVLTAVLAPVLATHDPLAQDVALGATPPSALHVFGTDKLGRDLFARVAFGARISIRIGFVAVGLAITVGTAIGVIAGYGGRRADAALMAAMDLMLAFPSIILAIGITTILGPSITNLMLAVGIVYVPQYARLARSSVLAVKEHEYVEAARAIGAPTAAILARHVLPNILTPLLVQATLGIATAELEAAGLSYLGLGARPPAPEWGAMLNDARDYWLGAPWALIVPGVSITVLVLGFNLLGDGLRDALDPKTR</sequence>
<evidence type="ECO:0000256" key="5">
    <source>
        <dbReference type="ARBA" id="ARBA00022989"/>
    </source>
</evidence>
<evidence type="ECO:0000256" key="1">
    <source>
        <dbReference type="ARBA" id="ARBA00004651"/>
    </source>
</evidence>
<reference evidence="9 10" key="1">
    <citation type="journal article" date="2022" name="ISME Commun">
        <title>Vulcanimicrobium alpinus gen. nov. sp. nov., the first cultivated representative of the candidate phylum 'Eremiobacterota', is a metabolically versatile aerobic anoxygenic phototroph.</title>
        <authorList>
            <person name="Yabe S."/>
            <person name="Muto K."/>
            <person name="Abe K."/>
            <person name="Yokota A."/>
            <person name="Staudigel H."/>
            <person name="Tebo B.M."/>
        </authorList>
    </citation>
    <scope>NUCLEOTIDE SEQUENCE [LARGE SCALE GENOMIC DNA]</scope>
    <source>
        <strain evidence="9 10">WC8-2</strain>
    </source>
</reference>
<keyword evidence="3" id="KW-1003">Cell membrane</keyword>
<evidence type="ECO:0000256" key="3">
    <source>
        <dbReference type="ARBA" id="ARBA00022475"/>
    </source>
</evidence>
<evidence type="ECO:0000256" key="2">
    <source>
        <dbReference type="ARBA" id="ARBA00022448"/>
    </source>
</evidence>
<dbReference type="SUPFAM" id="SSF161098">
    <property type="entry name" value="MetI-like"/>
    <property type="match status" value="1"/>
</dbReference>
<dbReference type="Gene3D" id="1.10.3720.10">
    <property type="entry name" value="MetI-like"/>
    <property type="match status" value="1"/>
</dbReference>
<feature type="transmembrane region" description="Helical" evidence="7">
    <location>
        <begin position="97"/>
        <end position="123"/>
    </location>
</feature>
<dbReference type="PROSITE" id="PS50928">
    <property type="entry name" value="ABC_TM1"/>
    <property type="match status" value="1"/>
</dbReference>
<keyword evidence="5 7" id="KW-1133">Transmembrane helix</keyword>
<name>A0AAN1XVZ5_UNVUL</name>
<dbReference type="GO" id="GO:0055085">
    <property type="term" value="P:transmembrane transport"/>
    <property type="evidence" value="ECO:0007669"/>
    <property type="project" value="InterPro"/>
</dbReference>
<organism evidence="9 10">
    <name type="scientific">Vulcanimicrobium alpinum</name>
    <dbReference type="NCBI Taxonomy" id="3016050"/>
    <lineage>
        <taxon>Bacteria</taxon>
        <taxon>Bacillati</taxon>
        <taxon>Vulcanimicrobiota</taxon>
        <taxon>Vulcanimicrobiia</taxon>
        <taxon>Vulcanimicrobiales</taxon>
        <taxon>Vulcanimicrobiaceae</taxon>
        <taxon>Vulcanimicrobium</taxon>
    </lineage>
</organism>
<dbReference type="EMBL" id="AP025523">
    <property type="protein sequence ID" value="BDE05496.1"/>
    <property type="molecule type" value="Genomic_DNA"/>
</dbReference>
<evidence type="ECO:0000256" key="4">
    <source>
        <dbReference type="ARBA" id="ARBA00022692"/>
    </source>
</evidence>
<proteinExistence type="inferred from homology"/>
<dbReference type="InterPro" id="IPR050366">
    <property type="entry name" value="BP-dependent_transpt_permease"/>
</dbReference>
<keyword evidence="4 7" id="KW-0812">Transmembrane</keyword>
<protein>
    <submittedName>
        <fullName evidence="9">Diguanylate cyclase</fullName>
    </submittedName>
</protein>
<feature type="transmembrane region" description="Helical" evidence="7">
    <location>
        <begin position="35"/>
        <end position="56"/>
    </location>
</feature>
<dbReference type="Pfam" id="PF12911">
    <property type="entry name" value="OppC_N"/>
    <property type="match status" value="1"/>
</dbReference>
<evidence type="ECO:0000256" key="7">
    <source>
        <dbReference type="RuleBase" id="RU363032"/>
    </source>
</evidence>
<dbReference type="KEGG" id="vab:WPS_07720"/>
<evidence type="ECO:0000256" key="6">
    <source>
        <dbReference type="ARBA" id="ARBA00023136"/>
    </source>
</evidence>
<feature type="domain" description="ABC transmembrane type-1" evidence="8">
    <location>
        <begin position="95"/>
        <end position="284"/>
    </location>
</feature>
<feature type="transmembrane region" description="Helical" evidence="7">
    <location>
        <begin position="261"/>
        <end position="284"/>
    </location>
</feature>
<dbReference type="InterPro" id="IPR000515">
    <property type="entry name" value="MetI-like"/>
</dbReference>
<keyword evidence="6 7" id="KW-0472">Membrane</keyword>
<keyword evidence="10" id="KW-1185">Reference proteome</keyword>
<feature type="transmembrane region" description="Helical" evidence="7">
    <location>
        <begin position="144"/>
        <end position="170"/>
    </location>
</feature>
<dbReference type="Proteomes" id="UP001317532">
    <property type="component" value="Chromosome"/>
</dbReference>
<dbReference type="PANTHER" id="PTHR43386:SF1">
    <property type="entry name" value="D,D-DIPEPTIDE TRANSPORT SYSTEM PERMEASE PROTEIN DDPC-RELATED"/>
    <property type="match status" value="1"/>
</dbReference>
<dbReference type="RefSeq" id="WP_317996529.1">
    <property type="nucleotide sequence ID" value="NZ_AP025523.1"/>
</dbReference>
<dbReference type="PANTHER" id="PTHR43386">
    <property type="entry name" value="OLIGOPEPTIDE TRANSPORT SYSTEM PERMEASE PROTEIN APPC"/>
    <property type="match status" value="1"/>
</dbReference>
<evidence type="ECO:0000313" key="9">
    <source>
        <dbReference type="EMBL" id="BDE05496.1"/>
    </source>
</evidence>
<dbReference type="Pfam" id="PF00528">
    <property type="entry name" value="BPD_transp_1"/>
    <property type="match status" value="1"/>
</dbReference>
<dbReference type="InterPro" id="IPR035906">
    <property type="entry name" value="MetI-like_sf"/>
</dbReference>
<dbReference type="AlphaFoldDB" id="A0AAN1XVZ5"/>
<evidence type="ECO:0000313" key="10">
    <source>
        <dbReference type="Proteomes" id="UP001317532"/>
    </source>
</evidence>
<comment type="similarity">
    <text evidence="7">Belongs to the binding-protein-dependent transport system permease family.</text>
</comment>
<gene>
    <name evidence="9" type="ORF">WPS_07720</name>
</gene>
<dbReference type="InterPro" id="IPR025966">
    <property type="entry name" value="OppC_N"/>
</dbReference>
<evidence type="ECO:0000259" key="8">
    <source>
        <dbReference type="PROSITE" id="PS50928"/>
    </source>
</evidence>
<comment type="subcellular location">
    <subcellularLocation>
        <location evidence="1 7">Cell membrane</location>
        <topology evidence="1 7">Multi-pass membrane protein</topology>
    </subcellularLocation>
</comment>
<keyword evidence="2 7" id="KW-0813">Transport</keyword>